<gene>
    <name evidence="1" type="ORF">P8935_01245</name>
</gene>
<dbReference type="EMBL" id="CP121196">
    <property type="protein sequence ID" value="XBH17969.1"/>
    <property type="molecule type" value="Genomic_DNA"/>
</dbReference>
<protein>
    <submittedName>
        <fullName evidence="1">Uncharacterized protein</fullName>
    </submittedName>
</protein>
<reference evidence="1" key="1">
    <citation type="submission" date="2023-03" db="EMBL/GenBank/DDBJ databases">
        <title>Edaphobacter sp.</title>
        <authorList>
            <person name="Huber K.J."/>
            <person name="Papendorf J."/>
            <person name="Pilke C."/>
            <person name="Bunk B."/>
            <person name="Sproeer C."/>
            <person name="Pester M."/>
        </authorList>
    </citation>
    <scope>NUCLEOTIDE SEQUENCE</scope>
    <source>
        <strain evidence="1">DSM 110680</strain>
    </source>
</reference>
<accession>A0AAU7DJW5</accession>
<organism evidence="1">
    <name type="scientific">Telmatobacter sp. DSM 110680</name>
    <dbReference type="NCBI Taxonomy" id="3036704"/>
    <lineage>
        <taxon>Bacteria</taxon>
        <taxon>Pseudomonadati</taxon>
        <taxon>Acidobacteriota</taxon>
        <taxon>Terriglobia</taxon>
        <taxon>Terriglobales</taxon>
        <taxon>Acidobacteriaceae</taxon>
        <taxon>Telmatobacter</taxon>
    </lineage>
</organism>
<evidence type="ECO:0000313" key="1">
    <source>
        <dbReference type="EMBL" id="XBH17969.1"/>
    </source>
</evidence>
<name>A0AAU7DJW5_9BACT</name>
<proteinExistence type="predicted"/>
<sequence length="81" mass="7718">MECPDAAAEGGGGGGVSYSVAIGEHQGVLVRGVQRGERALKVDHSYVAGVGVGLAALSPTGVGVAGGASAFEGGAFYGPLS</sequence>
<dbReference type="AlphaFoldDB" id="A0AAU7DJW5"/>
<dbReference type="RefSeq" id="WP_348263195.1">
    <property type="nucleotide sequence ID" value="NZ_CP121196.1"/>
</dbReference>